<name>A0A9P1GYD5_9PEZI</name>
<comment type="caution">
    <text evidence="1">The sequence shown here is derived from an EMBL/GenBank/DDBJ whole genome shotgun (WGS) entry which is preliminary data.</text>
</comment>
<evidence type="ECO:0000313" key="1">
    <source>
        <dbReference type="EMBL" id="CAI4212145.1"/>
    </source>
</evidence>
<organism evidence="1 2">
    <name type="scientific">Parascedosporium putredinis</name>
    <dbReference type="NCBI Taxonomy" id="1442378"/>
    <lineage>
        <taxon>Eukaryota</taxon>
        <taxon>Fungi</taxon>
        <taxon>Dikarya</taxon>
        <taxon>Ascomycota</taxon>
        <taxon>Pezizomycotina</taxon>
        <taxon>Sordariomycetes</taxon>
        <taxon>Hypocreomycetidae</taxon>
        <taxon>Microascales</taxon>
        <taxon>Microascaceae</taxon>
        <taxon>Parascedosporium</taxon>
    </lineage>
</organism>
<proteinExistence type="predicted"/>
<keyword evidence="2" id="KW-1185">Reference proteome</keyword>
<evidence type="ECO:0000313" key="2">
    <source>
        <dbReference type="Proteomes" id="UP000838763"/>
    </source>
</evidence>
<sequence length="84" mass="9543">MFMIDRYISVSLGRPMAINERDSNIILSAELDSDVASQIGQHEKKLLESDDRASIEAAVEEAMKVHRRLDYNVNINAQRLLEVV</sequence>
<accession>A0A9P1GYD5</accession>
<dbReference type="Proteomes" id="UP000838763">
    <property type="component" value="Unassembled WGS sequence"/>
</dbReference>
<protein>
    <submittedName>
        <fullName evidence="1">Uncharacterized protein</fullName>
    </submittedName>
</protein>
<dbReference type="OrthoDB" id="4847628at2759"/>
<reference evidence="1" key="1">
    <citation type="submission" date="2022-11" db="EMBL/GenBank/DDBJ databases">
        <authorList>
            <person name="Scott C."/>
            <person name="Bruce N."/>
        </authorList>
    </citation>
    <scope>NUCLEOTIDE SEQUENCE</scope>
</reference>
<dbReference type="AlphaFoldDB" id="A0A9P1GYD5"/>
<dbReference type="EMBL" id="CALLCH030000003">
    <property type="protein sequence ID" value="CAI4212145.1"/>
    <property type="molecule type" value="Genomic_DNA"/>
</dbReference>
<gene>
    <name evidence="1" type="ORF">PPNO1_LOCUS1913</name>
</gene>